<feature type="domain" description="Acyl-CoA thioesterase-like N-terminal HotDog" evidence="4">
    <location>
        <begin position="30"/>
        <end position="108"/>
    </location>
</feature>
<evidence type="ECO:0000313" key="5">
    <source>
        <dbReference type="EMBL" id="TMW12666.1"/>
    </source>
</evidence>
<dbReference type="CDD" id="cd03445">
    <property type="entry name" value="Thioesterase_II_repeat2"/>
    <property type="match status" value="1"/>
</dbReference>
<dbReference type="Gene3D" id="2.40.160.210">
    <property type="entry name" value="Acyl-CoA thioesterase, double hotdog domain"/>
    <property type="match status" value="1"/>
</dbReference>
<dbReference type="PANTHER" id="PTHR11066">
    <property type="entry name" value="ACYL-COA THIOESTERASE"/>
    <property type="match status" value="1"/>
</dbReference>
<gene>
    <name evidence="5" type="ORF">FGS76_09915</name>
</gene>
<dbReference type="CDD" id="cd03444">
    <property type="entry name" value="Thioesterase_II_repeat1"/>
    <property type="match status" value="1"/>
</dbReference>
<dbReference type="PANTHER" id="PTHR11066:SF34">
    <property type="entry name" value="ACYL-COENZYME A THIOESTERASE 8"/>
    <property type="match status" value="1"/>
</dbReference>
<dbReference type="RefSeq" id="WP_138772480.1">
    <property type="nucleotide sequence ID" value="NZ_JBHSSX010000073.1"/>
</dbReference>
<evidence type="ECO:0000256" key="2">
    <source>
        <dbReference type="ARBA" id="ARBA00022801"/>
    </source>
</evidence>
<keyword evidence="2" id="KW-0378">Hydrolase</keyword>
<dbReference type="Pfam" id="PF13622">
    <property type="entry name" value="4HBT_3"/>
    <property type="match status" value="1"/>
</dbReference>
<proteinExistence type="inferred from homology"/>
<evidence type="ECO:0000259" key="4">
    <source>
        <dbReference type="Pfam" id="PF13622"/>
    </source>
</evidence>
<dbReference type="Pfam" id="PF02551">
    <property type="entry name" value="Acyl_CoA_thio"/>
    <property type="match status" value="1"/>
</dbReference>
<accession>A0ABY2XMP7</accession>
<dbReference type="InterPro" id="IPR003703">
    <property type="entry name" value="Acyl_CoA_thio"/>
</dbReference>
<keyword evidence="6" id="KW-1185">Reference proteome</keyword>
<evidence type="ECO:0000259" key="3">
    <source>
        <dbReference type="Pfam" id="PF02551"/>
    </source>
</evidence>
<feature type="domain" description="Acyl-CoA thioesterase 2 C-terminal" evidence="3">
    <location>
        <begin position="158"/>
        <end position="282"/>
    </location>
</feature>
<protein>
    <submittedName>
        <fullName evidence="5">Acyl-CoA thioesterase II</fullName>
    </submittedName>
</protein>
<dbReference type="EMBL" id="VCQT01000031">
    <property type="protein sequence ID" value="TMW12666.1"/>
    <property type="molecule type" value="Genomic_DNA"/>
</dbReference>
<dbReference type="Proteomes" id="UP000739180">
    <property type="component" value="Unassembled WGS sequence"/>
</dbReference>
<dbReference type="InterPro" id="IPR025652">
    <property type="entry name" value="TesB_C"/>
</dbReference>
<organism evidence="5 6">
    <name type="scientific">Alloalcanivorax gelatiniphagus</name>
    <dbReference type="NCBI Taxonomy" id="1194167"/>
    <lineage>
        <taxon>Bacteria</taxon>
        <taxon>Pseudomonadati</taxon>
        <taxon>Pseudomonadota</taxon>
        <taxon>Gammaproteobacteria</taxon>
        <taxon>Oceanospirillales</taxon>
        <taxon>Alcanivoracaceae</taxon>
        <taxon>Alloalcanivorax</taxon>
    </lineage>
</organism>
<reference evidence="5 6" key="1">
    <citation type="submission" date="2019-05" db="EMBL/GenBank/DDBJ databases">
        <title>Genome of Alcanivorax gelatiniphagus, an oil degrading marine bacteria.</title>
        <authorList>
            <person name="Kwon K.K."/>
        </authorList>
    </citation>
    <scope>NUCLEOTIDE SEQUENCE [LARGE SCALE GENOMIC DNA]</scope>
    <source>
        <strain evidence="5 6">MEBiC 08158</strain>
    </source>
</reference>
<name>A0ABY2XMP7_9GAMM</name>
<sequence>MHTDLPDLLALLDLTPLDEDRFQGESRNIVGPRIFGGQVISQALVAASRTVAGRPAHSLQAYFLRPGDVREPIQFQVERVRDGGTFSTRRVVAEQRGRPIFDMALSFHNAEQGLEHQTASFQAPDPDDLLTEHDMNARFLEGEEISENFRAALLRRKPIEIRPVTQRHPLRPEKTEPVRQTWIRASGLDSDDLLLHQALLAYVSDHSLMGAALLPHGVTFLSRDMQVASLDHTLWFHRPVRFDDWLFYDMESPIAHGGRGFTRGRIFNRAGELVASVAQEGLIRQQS</sequence>
<dbReference type="InterPro" id="IPR029069">
    <property type="entry name" value="HotDog_dom_sf"/>
</dbReference>
<dbReference type="InterPro" id="IPR049449">
    <property type="entry name" value="TesB_ACOT8-like_N"/>
</dbReference>
<dbReference type="SUPFAM" id="SSF54637">
    <property type="entry name" value="Thioesterase/thiol ester dehydrase-isomerase"/>
    <property type="match status" value="2"/>
</dbReference>
<evidence type="ECO:0000256" key="1">
    <source>
        <dbReference type="ARBA" id="ARBA00006538"/>
    </source>
</evidence>
<dbReference type="InterPro" id="IPR042171">
    <property type="entry name" value="Acyl-CoA_hotdog"/>
</dbReference>
<evidence type="ECO:0000313" key="6">
    <source>
        <dbReference type="Proteomes" id="UP000739180"/>
    </source>
</evidence>
<comment type="similarity">
    <text evidence="1">Belongs to the C/M/P thioester hydrolase family.</text>
</comment>
<comment type="caution">
    <text evidence="5">The sequence shown here is derived from an EMBL/GenBank/DDBJ whole genome shotgun (WGS) entry which is preliminary data.</text>
</comment>